<dbReference type="PANTHER" id="PTHR31006">
    <property type="entry name" value="F-BOX DOMAIN-CONTAINING PROTEIN-RELATED-RELATED"/>
    <property type="match status" value="1"/>
</dbReference>
<dbReference type="AlphaFoldDB" id="O44804"/>
<keyword evidence="3" id="KW-1185">Reference proteome</keyword>
<proteinExistence type="predicted"/>
<evidence type="ECO:0000313" key="2">
    <source>
        <dbReference type="EMBL" id="CCD69485.1"/>
    </source>
</evidence>
<evidence type="ECO:0000313" key="3">
    <source>
        <dbReference type="Proteomes" id="UP000001940"/>
    </source>
</evidence>
<organism evidence="2 3">
    <name type="scientific">Caenorhabditis elegans</name>
    <dbReference type="NCBI Taxonomy" id="6239"/>
    <lineage>
        <taxon>Eukaryota</taxon>
        <taxon>Metazoa</taxon>
        <taxon>Ecdysozoa</taxon>
        <taxon>Nematoda</taxon>
        <taxon>Chromadorea</taxon>
        <taxon>Rhabditida</taxon>
        <taxon>Rhabditina</taxon>
        <taxon>Rhabditomorpha</taxon>
        <taxon>Rhabditoidea</taxon>
        <taxon>Rhabditidae</taxon>
        <taxon>Peloderinae</taxon>
        <taxon>Caenorhabditis</taxon>
    </lineage>
</organism>
<dbReference type="OrthoDB" id="10640024at2759"/>
<dbReference type="EMBL" id="BX284602">
    <property type="protein sequence ID" value="CCD69485.1"/>
    <property type="molecule type" value="Genomic_DNA"/>
</dbReference>
<sequence>MNDMKELVEALIVSNYKNVAFSKWYYPVNPENMDLLVNYQIESLISNNATIGINYRFKKWDADQCMDMMSTNFKDRVVHFKKNDELRLQTNNPAKHILLTKCDRYSKAWGILCQVIPSDLHETGFVAVWPGWNDNDPDADREPIRNYDEWDDCKMGEPEYETNWCDLPPEFKLQCIQKMDFETRFNLRYTASEEKNLVGSEKLHFYQVYFEILGYSKSLVATFLDKENAQLDVCDTESVVKSHVIPRLLYAVNVGTMQKLYIQTDSDKGINEVLAPL</sequence>
<dbReference type="InParanoid" id="O44804"/>
<gene>
    <name evidence="2" type="ORF">CELE_F14D2.8</name>
    <name evidence="2 4" type="ORF">F14D2.8</name>
</gene>
<feature type="domain" description="F-box" evidence="1">
    <location>
        <begin position="164"/>
        <end position="205"/>
    </location>
</feature>
<dbReference type="Pfam" id="PF00646">
    <property type="entry name" value="F-box"/>
    <property type="match status" value="1"/>
</dbReference>
<evidence type="ECO:0000259" key="1">
    <source>
        <dbReference type="Pfam" id="PF00646"/>
    </source>
</evidence>
<dbReference type="InterPro" id="IPR001810">
    <property type="entry name" value="F-box_dom"/>
</dbReference>
<dbReference type="PANTHER" id="PTHR31006:SF3">
    <property type="entry name" value="F-BOX DOMAIN-CONTAINING PROTEIN-RELATED"/>
    <property type="match status" value="1"/>
</dbReference>
<dbReference type="UCSC" id="F14D2.8">
    <property type="organism name" value="c. elegans"/>
</dbReference>
<evidence type="ECO:0000313" key="4">
    <source>
        <dbReference type="WormBase" id="F14D2.8"/>
    </source>
</evidence>
<dbReference type="Proteomes" id="UP000001940">
    <property type="component" value="Chromosome II"/>
</dbReference>
<dbReference type="Bgee" id="WBGene00017456">
    <property type="expression patterns" value="Expressed in adult organism and 1 other cell type or tissue"/>
</dbReference>
<name>O44804_CAEEL</name>
<dbReference type="eggNOG" id="ENOG502TJZV">
    <property type="taxonomic scope" value="Eukaryota"/>
</dbReference>
<dbReference type="AGR" id="WB:WBGene00017456"/>
<dbReference type="WormBase" id="F14D2.8">
    <property type="protein sequence ID" value="CE37000"/>
    <property type="gene ID" value="WBGene00017456"/>
</dbReference>
<accession>O44804</accession>
<reference evidence="2 3" key="1">
    <citation type="journal article" date="1998" name="Science">
        <title>Genome sequence of the nematode C. elegans: a platform for investigating biology.</title>
        <authorList>
            <consortium name="The C. elegans sequencing consortium"/>
            <person name="Sulson J.E."/>
            <person name="Waterston R."/>
        </authorList>
    </citation>
    <scope>NUCLEOTIDE SEQUENCE [LARGE SCALE GENOMIC DNA]</scope>
    <source>
        <strain evidence="2 3">Bristol N2</strain>
    </source>
</reference>
<protein>
    <submittedName>
        <fullName evidence="2">F-box domain-containing protein</fullName>
    </submittedName>
</protein>
<dbReference type="PaxDb" id="6239-F14D2.8"/>
<dbReference type="InterPro" id="IPR042317">
    <property type="entry name" value="She-1-like"/>
</dbReference>
<dbReference type="HOGENOM" id="CLU_1005550_0_0_1"/>